<comment type="caution">
    <text evidence="1">The sequence shown here is derived from an EMBL/GenBank/DDBJ whole genome shotgun (WGS) entry which is preliminary data.</text>
</comment>
<evidence type="ECO:0000313" key="2">
    <source>
        <dbReference type="Proteomes" id="UP000276301"/>
    </source>
</evidence>
<evidence type="ECO:0000313" key="1">
    <source>
        <dbReference type="EMBL" id="RLL08697.1"/>
    </source>
</evidence>
<accession>A0A498CJS1</accession>
<feature type="non-terminal residue" evidence="1">
    <location>
        <position position="1"/>
    </location>
</feature>
<dbReference type="Proteomes" id="UP000276301">
    <property type="component" value="Unassembled WGS sequence"/>
</dbReference>
<protein>
    <submittedName>
        <fullName evidence="1">Dipicolinate synthase subunit A</fullName>
    </submittedName>
</protein>
<gene>
    <name evidence="1" type="ORF">D4A47_11790</name>
</gene>
<organism evidence="1 2">
    <name type="scientific">Anaerotruncus massiliensis</name>
    <name type="common">ex Liu et al. 2021</name>
    <dbReference type="NCBI Taxonomy" id="2321404"/>
    <lineage>
        <taxon>Bacteria</taxon>
        <taxon>Bacillati</taxon>
        <taxon>Bacillota</taxon>
        <taxon>Clostridia</taxon>
        <taxon>Eubacteriales</taxon>
        <taxon>Oscillospiraceae</taxon>
        <taxon>Anaerotruncus</taxon>
    </lineage>
</organism>
<sequence>GVDLEAAGDLGIKTIWALSLPGKTAPITAGEIILDTIGNCLSEQEVL</sequence>
<dbReference type="EMBL" id="RCHT01000030">
    <property type="protein sequence ID" value="RLL08697.1"/>
    <property type="molecule type" value="Genomic_DNA"/>
</dbReference>
<proteinExistence type="predicted"/>
<dbReference type="AlphaFoldDB" id="A0A498CJS1"/>
<reference evidence="1 2" key="1">
    <citation type="submission" date="2018-10" db="EMBL/GenBank/DDBJ databases">
        <title>Anaerotruncus faecis sp. nov., isolated from human feces.</title>
        <authorList>
            <person name="Wang Y.-J."/>
        </authorList>
    </citation>
    <scope>NUCLEOTIDE SEQUENCE [LARGE SCALE GENOMIC DNA]</scope>
    <source>
        <strain evidence="1 2">22A2-44</strain>
    </source>
</reference>
<keyword evidence="2" id="KW-1185">Reference proteome</keyword>
<name>A0A498CJS1_9FIRM</name>